<feature type="signal peptide" evidence="2">
    <location>
        <begin position="1"/>
        <end position="23"/>
    </location>
</feature>
<keyword evidence="2" id="KW-0732">Signal</keyword>
<evidence type="ECO:0000256" key="1">
    <source>
        <dbReference type="SAM" id="MobiDB-lite"/>
    </source>
</evidence>
<evidence type="ECO:0000313" key="4">
    <source>
        <dbReference type="Proteomes" id="UP000283509"/>
    </source>
</evidence>
<accession>A0A3R7QBU3</accession>
<reference evidence="3 4" key="1">
    <citation type="submission" date="2018-04" db="EMBL/GenBank/DDBJ databases">
        <authorList>
            <person name="Zhang X."/>
            <person name="Yuan J."/>
            <person name="Li F."/>
            <person name="Xiang J."/>
        </authorList>
    </citation>
    <scope>NUCLEOTIDE SEQUENCE [LARGE SCALE GENOMIC DNA]</scope>
    <source>
        <tissue evidence="3">Muscle</tissue>
    </source>
</reference>
<dbReference type="AlphaFoldDB" id="A0A3R7QBU3"/>
<sequence length="398" mass="44854">MEFNVASGRIVLGILLVLSIASCDLERTRNPRDTQGRTQGRVGTRGPPRFPRDSRPRRPRCPSATRNLTLTKEVVLELLQEVAHYLRASELVLVIRREYYDTCISLGKNLYRRGMPTSCTNRTTLQGYYHALVFLELLQKDDPPLSSILEEITEITEEGRLQVLHLVFITDKRVPAPSVNASLSFCLIQPRENQIEFREVLTFGGNPPGQPAEDVASLHSSIIPPTSSLLFSPYPLPHFSSIFFFSRPTSVYSAPYPLLFFSPFPFPFSHFPISPTPPLFPSFPYPLFSFHPYPPPIPPPLFLVSPHPLHFFSLPFHPDPLSLPQLFSPQSPLSSLFFSPHPLPTHSFSPIPLPLSLFPFPFQAAPYTIVTTSPTGEMQVEGYLVDLLGVLQQHLNFR</sequence>
<protein>
    <submittedName>
        <fullName evidence="3">Uncharacterized protein</fullName>
    </submittedName>
</protein>
<organism evidence="3 4">
    <name type="scientific">Penaeus vannamei</name>
    <name type="common">Whiteleg shrimp</name>
    <name type="synonym">Litopenaeus vannamei</name>
    <dbReference type="NCBI Taxonomy" id="6689"/>
    <lineage>
        <taxon>Eukaryota</taxon>
        <taxon>Metazoa</taxon>
        <taxon>Ecdysozoa</taxon>
        <taxon>Arthropoda</taxon>
        <taxon>Crustacea</taxon>
        <taxon>Multicrustacea</taxon>
        <taxon>Malacostraca</taxon>
        <taxon>Eumalacostraca</taxon>
        <taxon>Eucarida</taxon>
        <taxon>Decapoda</taxon>
        <taxon>Dendrobranchiata</taxon>
        <taxon>Penaeoidea</taxon>
        <taxon>Penaeidae</taxon>
        <taxon>Penaeus</taxon>
    </lineage>
</organism>
<name>A0A3R7QBU3_PENVA</name>
<evidence type="ECO:0000256" key="2">
    <source>
        <dbReference type="SAM" id="SignalP"/>
    </source>
</evidence>
<feature type="chain" id="PRO_5018757394" evidence="2">
    <location>
        <begin position="24"/>
        <end position="398"/>
    </location>
</feature>
<keyword evidence="4" id="KW-1185">Reference proteome</keyword>
<reference evidence="3 4" key="2">
    <citation type="submission" date="2019-01" db="EMBL/GenBank/DDBJ databases">
        <title>The decoding of complex shrimp genome reveals the adaptation for benthos swimmer, frequently molting mechanism and breeding impact on genome.</title>
        <authorList>
            <person name="Sun Y."/>
            <person name="Gao Y."/>
            <person name="Yu Y."/>
        </authorList>
    </citation>
    <scope>NUCLEOTIDE SEQUENCE [LARGE SCALE GENOMIC DNA]</scope>
    <source>
        <tissue evidence="3">Muscle</tissue>
    </source>
</reference>
<feature type="region of interest" description="Disordered" evidence="1">
    <location>
        <begin position="28"/>
        <end position="64"/>
    </location>
</feature>
<dbReference type="Proteomes" id="UP000283509">
    <property type="component" value="Unassembled WGS sequence"/>
</dbReference>
<evidence type="ECO:0000313" key="3">
    <source>
        <dbReference type="EMBL" id="ROT73984.1"/>
    </source>
</evidence>
<dbReference type="EMBL" id="QCYY01001956">
    <property type="protein sequence ID" value="ROT73984.1"/>
    <property type="molecule type" value="Genomic_DNA"/>
</dbReference>
<proteinExistence type="predicted"/>
<comment type="caution">
    <text evidence="3">The sequence shown here is derived from an EMBL/GenBank/DDBJ whole genome shotgun (WGS) entry which is preliminary data.</text>
</comment>
<feature type="compositionally biased region" description="Low complexity" evidence="1">
    <location>
        <begin position="36"/>
        <end position="47"/>
    </location>
</feature>
<gene>
    <name evidence="3" type="ORF">C7M84_007545</name>
</gene>